<comment type="subcellular location">
    <subcellularLocation>
        <location evidence="1">Cell membrane</location>
        <topology evidence="1">Multi-pass membrane protein</topology>
    </subcellularLocation>
</comment>
<accession>A0A6S7D2C4</accession>
<dbReference type="Pfam" id="PF00924">
    <property type="entry name" value="MS_channel_2nd"/>
    <property type="match status" value="1"/>
</dbReference>
<keyword evidence="6 8" id="KW-0472">Membrane</keyword>
<feature type="transmembrane region" description="Helical" evidence="8">
    <location>
        <begin position="447"/>
        <end position="471"/>
    </location>
</feature>
<keyword evidence="3" id="KW-1003">Cell membrane</keyword>
<feature type="transmembrane region" description="Helical" evidence="8">
    <location>
        <begin position="303"/>
        <end position="320"/>
    </location>
</feature>
<dbReference type="Pfam" id="PF21082">
    <property type="entry name" value="MS_channel_3rd"/>
    <property type="match status" value="1"/>
</dbReference>
<sequence length="887" mass="94011">MPRFFTALLFLLSFLAYSVTATAAPVPPAAASAASSAAAPVALTPEQARHALSVLNDPQRRSQIEDTLRAVAAAGALAAPAPAASAAPAAAAAPASAASGVAAAFKSNGLVTQLSRQLAHWIQTIAHETRHSLFVLLDLRSVREWWTEQMRTPSGMSLLLGIGWAMLGTLVPAAVIEGLLARVLVKPRRRITARANADAEAQRADAALTPAQREDAHNEQIAAALKGDEKGVRQPISQTRTAKGKLHALRHWALFRRMPAALLNTLLAAVPVVGFALLASLMLSIFTDDGSIAEDVVSRLVEVYVICRGVLVIVNLFVTPRSPGLRLWQISDASAIFCRRWMRRLVAVIGIGGALARALMPLGLSEDARIAIMKLTALIAHIMVATVIFKCRHPVGNWLRQSTASHRPLSHLGNWLADIWAGVAVFFVLALWLIWALDVNNGFETLVHLGGLSLAVLIAARMVAIVALGALAHLFRVSQGDEEAAGTPAGVSGQVTNGTSSGTSNNAPGGSPAPAEEPSIVQRRAYRYYPMVRQFVSAVIGVIAVLALLDIWGVHLLRFLAASPIGHRLLSALITIGIAASIAVLIWEAVNISFERRLHIWTDRGEFARASRLRTLMPMLRSALLVAIALIVGLTGLSQIGVNTAPLLAGASIFGVALGFGSQKLVQDFITGIFLLMENAMQVGDWVTVAGVSGSVEYLSIRTVRLRGSDGSLFTVPFSSVTTVNNVNRGIGNASVRINIAYGADVERATTILKSIGDELRAEPDFKDGILSDFSFWGVDAVDGAAVTLAGQIQCRDSMRWPVQREFNRRILARFTAEGIEIANPLRNVMISGQQPPDAAQTEGSTARSTSGPSNVTQAPVAPAGEAASEGRAGSTGPARSTDSATR</sequence>
<evidence type="ECO:0000256" key="1">
    <source>
        <dbReference type="ARBA" id="ARBA00004651"/>
    </source>
</evidence>
<dbReference type="PANTHER" id="PTHR30460:SF0">
    <property type="entry name" value="MODERATE CONDUCTANCE MECHANOSENSITIVE CHANNEL YBIO"/>
    <property type="match status" value="1"/>
</dbReference>
<dbReference type="InterPro" id="IPR049278">
    <property type="entry name" value="MS_channel_C"/>
</dbReference>
<evidence type="ECO:0000259" key="12">
    <source>
        <dbReference type="Pfam" id="PF25392"/>
    </source>
</evidence>
<evidence type="ECO:0000256" key="2">
    <source>
        <dbReference type="ARBA" id="ARBA00008017"/>
    </source>
</evidence>
<feature type="region of interest" description="Disordered" evidence="7">
    <location>
        <begin position="485"/>
        <end position="516"/>
    </location>
</feature>
<feature type="transmembrane region" description="Helical" evidence="8">
    <location>
        <begin position="260"/>
        <end position="283"/>
    </location>
</feature>
<evidence type="ECO:0000256" key="9">
    <source>
        <dbReference type="SAM" id="SignalP"/>
    </source>
</evidence>
<feature type="transmembrane region" description="Helical" evidence="8">
    <location>
        <begin position="569"/>
        <end position="594"/>
    </location>
</feature>
<feature type="transmembrane region" description="Helical" evidence="8">
    <location>
        <begin position="535"/>
        <end position="557"/>
    </location>
</feature>
<feature type="compositionally biased region" description="Polar residues" evidence="7">
    <location>
        <begin position="493"/>
        <end position="503"/>
    </location>
</feature>
<feature type="domain" description="Mechanosensitive ion channel MscS C-terminal" evidence="11">
    <location>
        <begin position="735"/>
        <end position="822"/>
    </location>
</feature>
<feature type="domain" description="Mechanosensitive ion channel MscS" evidence="10">
    <location>
        <begin position="665"/>
        <end position="728"/>
    </location>
</feature>
<feature type="transmembrane region" description="Helical" evidence="8">
    <location>
        <begin position="412"/>
        <end position="435"/>
    </location>
</feature>
<dbReference type="SUPFAM" id="SSF82861">
    <property type="entry name" value="Mechanosensitive channel protein MscS (YggB), transmembrane region"/>
    <property type="match status" value="1"/>
</dbReference>
<evidence type="ECO:0000256" key="6">
    <source>
        <dbReference type="ARBA" id="ARBA00023136"/>
    </source>
</evidence>
<feature type="signal peptide" evidence="9">
    <location>
        <begin position="1"/>
        <end position="23"/>
    </location>
</feature>
<dbReference type="InterPro" id="IPR023408">
    <property type="entry name" value="MscS_beta-dom_sf"/>
</dbReference>
<organism evidence="13 14">
    <name type="scientific">Pararobbsia alpina</name>
    <dbReference type="NCBI Taxonomy" id="621374"/>
    <lineage>
        <taxon>Bacteria</taxon>
        <taxon>Pseudomonadati</taxon>
        <taxon>Pseudomonadota</taxon>
        <taxon>Betaproteobacteria</taxon>
        <taxon>Burkholderiales</taxon>
        <taxon>Burkholderiaceae</taxon>
        <taxon>Pararobbsia</taxon>
    </lineage>
</organism>
<evidence type="ECO:0000259" key="11">
    <source>
        <dbReference type="Pfam" id="PF21082"/>
    </source>
</evidence>
<feature type="compositionally biased region" description="Low complexity" evidence="7">
    <location>
        <begin position="864"/>
        <end position="877"/>
    </location>
</feature>
<dbReference type="Gene3D" id="1.10.287.1260">
    <property type="match status" value="1"/>
</dbReference>
<dbReference type="Pfam" id="PF25392">
    <property type="entry name" value="MS_channel_TM1"/>
    <property type="match status" value="1"/>
</dbReference>
<feature type="transmembrane region" description="Helical" evidence="8">
    <location>
        <begin position="372"/>
        <end position="391"/>
    </location>
</feature>
<dbReference type="AlphaFoldDB" id="A0A6S7D2C4"/>
<dbReference type="InterPro" id="IPR010920">
    <property type="entry name" value="LSM_dom_sf"/>
</dbReference>
<feature type="transmembrane region" description="Helical" evidence="8">
    <location>
        <begin position="158"/>
        <end position="185"/>
    </location>
</feature>
<feature type="compositionally biased region" description="Low complexity" evidence="7">
    <location>
        <begin position="504"/>
        <end position="516"/>
    </location>
</feature>
<evidence type="ECO:0008006" key="15">
    <source>
        <dbReference type="Google" id="ProtNLM"/>
    </source>
</evidence>
<dbReference type="Proteomes" id="UP000494115">
    <property type="component" value="Unassembled WGS sequence"/>
</dbReference>
<feature type="compositionally biased region" description="Polar residues" evidence="7">
    <location>
        <begin position="878"/>
        <end position="887"/>
    </location>
</feature>
<keyword evidence="14" id="KW-1185">Reference proteome</keyword>
<gene>
    <name evidence="13" type="ORF">LMG28138_03656</name>
</gene>
<reference evidence="13 14" key="1">
    <citation type="submission" date="2020-04" db="EMBL/GenBank/DDBJ databases">
        <authorList>
            <person name="De Canck E."/>
        </authorList>
    </citation>
    <scope>NUCLEOTIDE SEQUENCE [LARGE SCALE GENOMIC DNA]</scope>
    <source>
        <strain evidence="13 14">LMG 28138</strain>
    </source>
</reference>
<feature type="domain" description="Moderate conductance mechanosensitive channel YbiO-like transmembrane helix 1" evidence="12">
    <location>
        <begin position="522"/>
        <end position="555"/>
    </location>
</feature>
<dbReference type="Gene3D" id="3.30.70.100">
    <property type="match status" value="1"/>
</dbReference>
<name>A0A6S7D2C4_9BURK</name>
<dbReference type="InterPro" id="IPR006685">
    <property type="entry name" value="MscS_channel_2nd"/>
</dbReference>
<proteinExistence type="inferred from homology"/>
<feature type="transmembrane region" description="Helical" evidence="8">
    <location>
        <begin position="615"/>
        <end position="634"/>
    </location>
</feature>
<dbReference type="SUPFAM" id="SSF50182">
    <property type="entry name" value="Sm-like ribonucleoproteins"/>
    <property type="match status" value="1"/>
</dbReference>
<keyword evidence="4 8" id="KW-0812">Transmembrane</keyword>
<feature type="chain" id="PRO_5028867383" description="Moderate conductance mechanosensitive channel YbiO" evidence="9">
    <location>
        <begin position="24"/>
        <end position="887"/>
    </location>
</feature>
<evidence type="ECO:0000313" key="14">
    <source>
        <dbReference type="Proteomes" id="UP000494115"/>
    </source>
</evidence>
<dbReference type="SUPFAM" id="SSF82689">
    <property type="entry name" value="Mechanosensitive channel protein MscS (YggB), C-terminal domain"/>
    <property type="match status" value="1"/>
</dbReference>
<dbReference type="InterPro" id="IPR011014">
    <property type="entry name" value="MscS_channel_TM-2"/>
</dbReference>
<evidence type="ECO:0000256" key="3">
    <source>
        <dbReference type="ARBA" id="ARBA00022475"/>
    </source>
</evidence>
<feature type="compositionally biased region" description="Polar residues" evidence="7">
    <location>
        <begin position="842"/>
        <end position="858"/>
    </location>
</feature>
<dbReference type="PANTHER" id="PTHR30460">
    <property type="entry name" value="MODERATE CONDUCTANCE MECHANOSENSITIVE CHANNEL YBIO"/>
    <property type="match status" value="1"/>
</dbReference>
<evidence type="ECO:0000256" key="5">
    <source>
        <dbReference type="ARBA" id="ARBA00022989"/>
    </source>
</evidence>
<keyword evidence="9" id="KW-0732">Signal</keyword>
<protein>
    <recommendedName>
        <fullName evidence="15">Moderate conductance mechanosensitive channel YbiO</fullName>
    </recommendedName>
</protein>
<evidence type="ECO:0000256" key="7">
    <source>
        <dbReference type="SAM" id="MobiDB-lite"/>
    </source>
</evidence>
<feature type="transmembrane region" description="Helical" evidence="8">
    <location>
        <begin position="341"/>
        <end position="360"/>
    </location>
</feature>
<evidence type="ECO:0000256" key="8">
    <source>
        <dbReference type="SAM" id="Phobius"/>
    </source>
</evidence>
<dbReference type="RefSeq" id="WP_246257646.1">
    <property type="nucleotide sequence ID" value="NZ_CADIKM010000019.1"/>
</dbReference>
<keyword evidence="5 8" id="KW-1133">Transmembrane helix</keyword>
<comment type="similarity">
    <text evidence="2">Belongs to the MscS (TC 1.A.23) family.</text>
</comment>
<evidence type="ECO:0000256" key="4">
    <source>
        <dbReference type="ARBA" id="ARBA00022692"/>
    </source>
</evidence>
<dbReference type="InterPro" id="IPR045276">
    <property type="entry name" value="YbiO_bact"/>
</dbReference>
<dbReference type="Gene3D" id="2.30.30.60">
    <property type="match status" value="1"/>
</dbReference>
<dbReference type="InterPro" id="IPR057485">
    <property type="entry name" value="YbiO-like_TM1"/>
</dbReference>
<dbReference type="GO" id="GO:0005886">
    <property type="term" value="C:plasma membrane"/>
    <property type="evidence" value="ECO:0007669"/>
    <property type="project" value="UniProtKB-SubCell"/>
</dbReference>
<dbReference type="InterPro" id="IPR011066">
    <property type="entry name" value="MscS_channel_C_sf"/>
</dbReference>
<dbReference type="EMBL" id="CADIKM010000019">
    <property type="protein sequence ID" value="CAB3794259.1"/>
    <property type="molecule type" value="Genomic_DNA"/>
</dbReference>
<dbReference type="GO" id="GO:0008381">
    <property type="term" value="F:mechanosensitive monoatomic ion channel activity"/>
    <property type="evidence" value="ECO:0007669"/>
    <property type="project" value="InterPro"/>
</dbReference>
<evidence type="ECO:0000313" key="13">
    <source>
        <dbReference type="EMBL" id="CAB3794259.1"/>
    </source>
</evidence>
<evidence type="ECO:0000259" key="10">
    <source>
        <dbReference type="Pfam" id="PF00924"/>
    </source>
</evidence>
<feature type="region of interest" description="Disordered" evidence="7">
    <location>
        <begin position="831"/>
        <end position="887"/>
    </location>
</feature>